<accession>A0ABU8R8G7</accession>
<reference evidence="1 2" key="1">
    <citation type="submission" date="2024-02" db="EMBL/GenBank/DDBJ databases">
        <title>Identification of pathogenicity and growth-promoting functions of Pseudomonas putida variants.</title>
        <authorList>
            <person name="Sun J."/>
        </authorList>
    </citation>
    <scope>NUCLEOTIDE SEQUENCE [LARGE SCALE GENOMIC DNA]</scope>
    <source>
        <strain evidence="1 2">A04</strain>
    </source>
</reference>
<name>A0ABU8R8G7_9PSED</name>
<evidence type="ECO:0000313" key="1">
    <source>
        <dbReference type="EMBL" id="MEJ5906176.1"/>
    </source>
</evidence>
<sequence length="125" mass="14170">MAGFNFYNSTIKFYLPGYIKEKGKNLATKEDIAGITDQIEQVKAGIIMMAHGAIELKMPPSEFRKRLEAEYSKGLDLNAIRENVGRYYDTLYNVASITAEADKFFQLMKDHIKLSGNKKNAPRKS</sequence>
<evidence type="ECO:0000313" key="2">
    <source>
        <dbReference type="Proteomes" id="UP001377692"/>
    </source>
</evidence>
<gene>
    <name evidence="1" type="ORF">V7V80_15945</name>
</gene>
<protein>
    <submittedName>
        <fullName evidence="1">Uncharacterized protein</fullName>
    </submittedName>
</protein>
<keyword evidence="2" id="KW-1185">Reference proteome</keyword>
<dbReference type="EMBL" id="JBBHLD010000013">
    <property type="protein sequence ID" value="MEJ5906176.1"/>
    <property type="molecule type" value="Genomic_DNA"/>
</dbReference>
<comment type="caution">
    <text evidence="1">The sequence shown here is derived from an EMBL/GenBank/DDBJ whole genome shotgun (WGS) entry which is preliminary data.</text>
</comment>
<proteinExistence type="predicted"/>
<dbReference type="RefSeq" id="WP_339549872.1">
    <property type="nucleotide sequence ID" value="NZ_JBBHLD010000013.1"/>
</dbReference>
<dbReference type="Proteomes" id="UP001377692">
    <property type="component" value="Unassembled WGS sequence"/>
</dbReference>
<organism evidence="1 2">
    <name type="scientific">Pseudomonas kermanshahensis</name>
    <dbReference type="NCBI Taxonomy" id="2745482"/>
    <lineage>
        <taxon>Bacteria</taxon>
        <taxon>Pseudomonadati</taxon>
        <taxon>Pseudomonadota</taxon>
        <taxon>Gammaproteobacteria</taxon>
        <taxon>Pseudomonadales</taxon>
        <taxon>Pseudomonadaceae</taxon>
        <taxon>Pseudomonas</taxon>
    </lineage>
</organism>